<dbReference type="GO" id="GO:0051287">
    <property type="term" value="F:NAD binding"/>
    <property type="evidence" value="ECO:0007669"/>
    <property type="project" value="UniProtKB-UniRule"/>
</dbReference>
<dbReference type="InterPro" id="IPR022663">
    <property type="entry name" value="DapB_C"/>
</dbReference>
<comment type="subcellular location">
    <subcellularLocation>
        <location evidence="12">Cytoplasm</location>
    </subcellularLocation>
</comment>
<keyword evidence="12" id="KW-0963">Cytoplasm</keyword>
<evidence type="ECO:0000256" key="8">
    <source>
        <dbReference type="ARBA" id="ARBA00037922"/>
    </source>
</evidence>
<protein>
    <recommendedName>
        <fullName evidence="9 12">4-hydroxy-tetrahydrodipicolinate reductase</fullName>
        <shortName evidence="12">HTPA reductase</shortName>
        <ecNumber evidence="9 12">1.17.1.8</ecNumber>
    </recommendedName>
</protein>
<dbReference type="RefSeq" id="WP_007698982.1">
    <property type="nucleotide sequence ID" value="NZ_AOIQ01000009.1"/>
</dbReference>
<dbReference type="PANTHER" id="PTHR20836:SF0">
    <property type="entry name" value="4-HYDROXY-TETRAHYDRODIPICOLINATE REDUCTASE 1, CHLOROPLASTIC-RELATED"/>
    <property type="match status" value="1"/>
</dbReference>
<dbReference type="PIRSF" id="PIRSF000161">
    <property type="entry name" value="DHPR"/>
    <property type="match status" value="1"/>
</dbReference>
<feature type="active site" description="Proton donor/acceptor" evidence="12">
    <location>
        <position position="159"/>
    </location>
</feature>
<evidence type="ECO:0000259" key="15">
    <source>
        <dbReference type="Pfam" id="PF05173"/>
    </source>
</evidence>
<keyword evidence="17" id="KW-1185">Reference proteome</keyword>
<keyword evidence="2 12" id="KW-0028">Amino-acid biosynthesis</keyword>
<dbReference type="GO" id="GO:0005737">
    <property type="term" value="C:cytoplasm"/>
    <property type="evidence" value="ECO:0007669"/>
    <property type="project" value="UniProtKB-SubCell"/>
</dbReference>
<comment type="caution">
    <text evidence="16">The sequence shown here is derived from an EMBL/GenBank/DDBJ whole genome shotgun (WGS) entry which is preliminary data.</text>
</comment>
<evidence type="ECO:0000256" key="1">
    <source>
        <dbReference type="ARBA" id="ARBA00006642"/>
    </source>
</evidence>
<feature type="domain" description="Dihydrodipicolinate reductase N-terminal" evidence="14">
    <location>
        <begin position="15"/>
        <end position="130"/>
    </location>
</feature>
<comment type="pathway">
    <text evidence="8 12">Amino-acid biosynthesis; L-lysine biosynthesis via DAP pathway; (S)-tetrahydrodipicolinate from L-aspartate: step 4/4.</text>
</comment>
<accession>M0BRA2</accession>
<dbReference type="InterPro" id="IPR000846">
    <property type="entry name" value="DapB_N"/>
</dbReference>
<comment type="catalytic activity">
    <reaction evidence="11 12">
        <text>(S)-2,3,4,5-tetrahydrodipicolinate + NAD(+) + H2O = (2S,4S)-4-hydroxy-2,3,4,5-tetrahydrodipicolinate + NADH + H(+)</text>
        <dbReference type="Rhea" id="RHEA:35323"/>
        <dbReference type="ChEBI" id="CHEBI:15377"/>
        <dbReference type="ChEBI" id="CHEBI:15378"/>
        <dbReference type="ChEBI" id="CHEBI:16845"/>
        <dbReference type="ChEBI" id="CHEBI:57540"/>
        <dbReference type="ChEBI" id="CHEBI:57945"/>
        <dbReference type="ChEBI" id="CHEBI:67139"/>
        <dbReference type="EC" id="1.17.1.8"/>
    </reaction>
</comment>
<dbReference type="GO" id="GO:0008839">
    <property type="term" value="F:4-hydroxy-tetrahydrodipicolinate reductase"/>
    <property type="evidence" value="ECO:0007669"/>
    <property type="project" value="UniProtKB-UniRule"/>
</dbReference>
<feature type="domain" description="Dihydrodipicolinate reductase C-terminal" evidence="15">
    <location>
        <begin position="133"/>
        <end position="267"/>
    </location>
</feature>
<dbReference type="SUPFAM" id="SSF55347">
    <property type="entry name" value="Glyceraldehyde-3-phosphate dehydrogenase-like, C-terminal domain"/>
    <property type="match status" value="1"/>
</dbReference>
<dbReference type="PATRIC" id="fig|1227490.4.peg.1097"/>
<gene>
    <name evidence="12" type="primary">dapB</name>
    <name evidence="16" type="ORF">C479_05433</name>
</gene>
<evidence type="ECO:0000256" key="11">
    <source>
        <dbReference type="ARBA" id="ARBA00049396"/>
    </source>
</evidence>
<feature type="region of interest" description="Disordered" evidence="13">
    <location>
        <begin position="184"/>
        <end position="203"/>
    </location>
</feature>
<feature type="binding site" evidence="12">
    <location>
        <begin position="127"/>
        <end position="130"/>
    </location>
    <ligand>
        <name>NAD(+)</name>
        <dbReference type="ChEBI" id="CHEBI:57540"/>
    </ligand>
</feature>
<comment type="caution">
    <text evidence="12">Lacks conserved residue(s) required for the propagation of feature annotation.</text>
</comment>
<reference evidence="16 17" key="1">
    <citation type="journal article" date="2014" name="PLoS Genet.">
        <title>Phylogenetically driven sequencing of extremely halophilic archaea reveals strategies for static and dynamic osmo-response.</title>
        <authorList>
            <person name="Becker E.A."/>
            <person name="Seitzer P.M."/>
            <person name="Tritt A."/>
            <person name="Larsen D."/>
            <person name="Krusor M."/>
            <person name="Yao A.I."/>
            <person name="Wu D."/>
            <person name="Madern D."/>
            <person name="Eisen J.A."/>
            <person name="Darling A.E."/>
            <person name="Facciotti M.T."/>
        </authorList>
    </citation>
    <scope>NUCLEOTIDE SEQUENCE [LARGE SCALE GENOMIC DNA]</scope>
    <source>
        <strain evidence="16 17">JCM 14624</strain>
    </source>
</reference>
<evidence type="ECO:0000256" key="7">
    <source>
        <dbReference type="ARBA" id="ARBA00023154"/>
    </source>
</evidence>
<evidence type="ECO:0000256" key="10">
    <source>
        <dbReference type="ARBA" id="ARBA00049080"/>
    </source>
</evidence>
<feature type="binding site" evidence="12">
    <location>
        <begin position="20"/>
        <end position="25"/>
    </location>
    <ligand>
        <name>NAD(+)</name>
        <dbReference type="ChEBI" id="CHEBI:57540"/>
    </ligand>
</feature>
<dbReference type="Gene3D" id="3.40.50.720">
    <property type="entry name" value="NAD(P)-binding Rossmann-like Domain"/>
    <property type="match status" value="1"/>
</dbReference>
<comment type="similarity">
    <text evidence="1 12">Belongs to the DapB family.</text>
</comment>
<dbReference type="HAMAP" id="MF_00102">
    <property type="entry name" value="DapB"/>
    <property type="match status" value="1"/>
</dbReference>
<evidence type="ECO:0000256" key="9">
    <source>
        <dbReference type="ARBA" id="ARBA00038983"/>
    </source>
</evidence>
<evidence type="ECO:0000313" key="16">
    <source>
        <dbReference type="EMBL" id="ELZ12224.1"/>
    </source>
</evidence>
<evidence type="ECO:0000256" key="5">
    <source>
        <dbReference type="ARBA" id="ARBA00023002"/>
    </source>
</evidence>
<dbReference type="STRING" id="1227490.C479_05433"/>
<keyword evidence="4 12" id="KW-0220">Diaminopimelate biosynthesis</keyword>
<keyword evidence="6 12" id="KW-0520">NAD</keyword>
<feature type="binding site" evidence="12">
    <location>
        <begin position="103"/>
        <end position="105"/>
    </location>
    <ligand>
        <name>NAD(+)</name>
        <dbReference type="ChEBI" id="CHEBI:57540"/>
    </ligand>
</feature>
<comment type="caution">
    <text evidence="12">Was originally thought to be a dihydrodipicolinate reductase (DHDPR), catalyzing the conversion of dihydrodipicolinate to tetrahydrodipicolinate. However, it was shown in E.coli that the substrate of the enzymatic reaction is not dihydrodipicolinate (DHDP) but in fact (2S,4S)-4-hydroxy-2,3,4,5-tetrahydrodipicolinic acid (HTPA), the product released by the DapA-catalyzed reaction.</text>
</comment>
<dbReference type="InterPro" id="IPR036291">
    <property type="entry name" value="NAD(P)-bd_dom_sf"/>
</dbReference>
<evidence type="ECO:0000256" key="6">
    <source>
        <dbReference type="ARBA" id="ARBA00023027"/>
    </source>
</evidence>
<evidence type="ECO:0000256" key="13">
    <source>
        <dbReference type="SAM" id="MobiDB-lite"/>
    </source>
</evidence>
<dbReference type="UniPathway" id="UPA00034">
    <property type="reaction ID" value="UER00018"/>
</dbReference>
<dbReference type="Proteomes" id="UP000011560">
    <property type="component" value="Unassembled WGS sequence"/>
</dbReference>
<dbReference type="PANTHER" id="PTHR20836">
    <property type="entry name" value="DIHYDRODIPICOLINATE REDUCTASE"/>
    <property type="match status" value="1"/>
</dbReference>
<evidence type="ECO:0000256" key="2">
    <source>
        <dbReference type="ARBA" id="ARBA00022605"/>
    </source>
</evidence>
<dbReference type="AlphaFoldDB" id="M0BRA2"/>
<feature type="binding site" evidence="12">
    <location>
        <position position="47"/>
    </location>
    <ligand>
        <name>NADP(+)</name>
        <dbReference type="ChEBI" id="CHEBI:58349"/>
    </ligand>
</feature>
<dbReference type="GO" id="GO:0019877">
    <property type="term" value="P:diaminopimelate biosynthetic process"/>
    <property type="evidence" value="ECO:0007669"/>
    <property type="project" value="UniProtKB-UniRule"/>
</dbReference>
<evidence type="ECO:0000256" key="3">
    <source>
        <dbReference type="ARBA" id="ARBA00022857"/>
    </source>
</evidence>
<feature type="active site" description="Proton donor" evidence="12">
    <location>
        <position position="163"/>
    </location>
</feature>
<comment type="subunit">
    <text evidence="12">Homotetramer.</text>
</comment>
<dbReference type="GO" id="GO:0016726">
    <property type="term" value="F:oxidoreductase activity, acting on CH or CH2 groups, NAD or NADP as acceptor"/>
    <property type="evidence" value="ECO:0007669"/>
    <property type="project" value="UniProtKB-UniRule"/>
</dbReference>
<dbReference type="GO" id="GO:0050661">
    <property type="term" value="F:NADP binding"/>
    <property type="evidence" value="ECO:0007669"/>
    <property type="project" value="UniProtKB-UniRule"/>
</dbReference>
<dbReference type="InterPro" id="IPR023940">
    <property type="entry name" value="DHDPR_bac"/>
</dbReference>
<dbReference type="EC" id="1.17.1.8" evidence="9 12"/>
<keyword evidence="3 12" id="KW-0521">NADP</keyword>
<keyword evidence="7 12" id="KW-0457">Lysine biosynthesis</keyword>
<comment type="function">
    <text evidence="12">Catalyzes the conversion of 4-hydroxy-tetrahydrodipicolinate (HTPA) to tetrahydrodipicolinate.</text>
</comment>
<name>M0BRA2_9EURY</name>
<feature type="binding site" evidence="12">
    <location>
        <position position="160"/>
    </location>
    <ligand>
        <name>(S)-2,3,4,5-tetrahydrodipicolinate</name>
        <dbReference type="ChEBI" id="CHEBI:16845"/>
    </ligand>
</feature>
<organism evidence="16 17">
    <name type="scientific">Halovivax asiaticus JCM 14624</name>
    <dbReference type="NCBI Taxonomy" id="1227490"/>
    <lineage>
        <taxon>Archaea</taxon>
        <taxon>Methanobacteriati</taxon>
        <taxon>Methanobacteriota</taxon>
        <taxon>Stenosarchaea group</taxon>
        <taxon>Halobacteria</taxon>
        <taxon>Halobacteriales</taxon>
        <taxon>Natrialbaceae</taxon>
        <taxon>Halovivax</taxon>
    </lineage>
</organism>
<dbReference type="Gene3D" id="3.30.360.10">
    <property type="entry name" value="Dihydrodipicolinate Reductase, domain 2"/>
    <property type="match status" value="1"/>
</dbReference>
<evidence type="ECO:0000313" key="17">
    <source>
        <dbReference type="Proteomes" id="UP000011560"/>
    </source>
</evidence>
<dbReference type="NCBIfam" id="TIGR00036">
    <property type="entry name" value="dapB"/>
    <property type="match status" value="1"/>
</dbReference>
<feature type="binding site" evidence="12">
    <location>
        <begin position="169"/>
        <end position="170"/>
    </location>
    <ligand>
        <name>(S)-2,3,4,5-tetrahydrodipicolinate</name>
        <dbReference type="ChEBI" id="CHEBI:16845"/>
    </ligand>
</feature>
<evidence type="ECO:0000256" key="12">
    <source>
        <dbReference type="HAMAP-Rule" id="MF_00102"/>
    </source>
</evidence>
<dbReference type="CDD" id="cd02274">
    <property type="entry name" value="DHDPR_N"/>
    <property type="match status" value="1"/>
</dbReference>
<evidence type="ECO:0000259" key="14">
    <source>
        <dbReference type="Pfam" id="PF01113"/>
    </source>
</evidence>
<keyword evidence="5 12" id="KW-0560">Oxidoreductase</keyword>
<dbReference type="SUPFAM" id="SSF51735">
    <property type="entry name" value="NAD(P)-binding Rossmann-fold domains"/>
    <property type="match status" value="1"/>
</dbReference>
<proteinExistence type="inferred from homology"/>
<dbReference type="GO" id="GO:0009089">
    <property type="term" value="P:lysine biosynthetic process via diaminopimelate"/>
    <property type="evidence" value="ECO:0007669"/>
    <property type="project" value="UniProtKB-UniRule"/>
</dbReference>
<dbReference type="EMBL" id="AOIQ01000009">
    <property type="protein sequence ID" value="ELZ12224.1"/>
    <property type="molecule type" value="Genomic_DNA"/>
</dbReference>
<dbReference type="Pfam" id="PF05173">
    <property type="entry name" value="DapB_C"/>
    <property type="match status" value="1"/>
</dbReference>
<evidence type="ECO:0000256" key="4">
    <source>
        <dbReference type="ARBA" id="ARBA00022915"/>
    </source>
</evidence>
<dbReference type="Pfam" id="PF01113">
    <property type="entry name" value="DapB_N"/>
    <property type="match status" value="1"/>
</dbReference>
<sequence>MTDRSSSLDSAGPLRLGVTGATGRMGRVVLATAVERPDCDVVFAVNRSPASDAVEGVEIEPAVAFDALIADREPHAVVDFTGAGAAVDYAVTCAEEGVPFVTGTTGMDETQLDRLCEASESVPVLHASNFSRGVAVLDELLAEAVRRLPDYDIELVETHHSGKRDAPSGTTTRLLATLESAHPGEDEIPDRVHGREGDAPREPGEIGVHSVRAGAIAGEHEILLAGNHEEIRLCHRAGDRGVFAAGALDAAAWLAGRDPGWYDFREVIDA</sequence>
<comment type="catalytic activity">
    <reaction evidence="10 12">
        <text>(S)-2,3,4,5-tetrahydrodipicolinate + NADP(+) + H2O = (2S,4S)-4-hydroxy-2,3,4,5-tetrahydrodipicolinate + NADPH + H(+)</text>
        <dbReference type="Rhea" id="RHEA:35331"/>
        <dbReference type="ChEBI" id="CHEBI:15377"/>
        <dbReference type="ChEBI" id="CHEBI:15378"/>
        <dbReference type="ChEBI" id="CHEBI:16845"/>
        <dbReference type="ChEBI" id="CHEBI:57783"/>
        <dbReference type="ChEBI" id="CHEBI:58349"/>
        <dbReference type="ChEBI" id="CHEBI:67139"/>
        <dbReference type="EC" id="1.17.1.8"/>
    </reaction>
</comment>